<organism evidence="1 2">
    <name type="scientific">Porites lobata</name>
    <dbReference type="NCBI Taxonomy" id="104759"/>
    <lineage>
        <taxon>Eukaryota</taxon>
        <taxon>Metazoa</taxon>
        <taxon>Cnidaria</taxon>
        <taxon>Anthozoa</taxon>
        <taxon>Hexacorallia</taxon>
        <taxon>Scleractinia</taxon>
        <taxon>Fungiina</taxon>
        <taxon>Poritidae</taxon>
        <taxon>Porites</taxon>
    </lineage>
</organism>
<comment type="caution">
    <text evidence="1">The sequence shown here is derived from an EMBL/GenBank/DDBJ whole genome shotgun (WGS) entry which is preliminary data.</text>
</comment>
<evidence type="ECO:0000313" key="1">
    <source>
        <dbReference type="EMBL" id="CAH3170841.1"/>
    </source>
</evidence>
<reference evidence="1 2" key="1">
    <citation type="submission" date="2022-05" db="EMBL/GenBank/DDBJ databases">
        <authorList>
            <consortium name="Genoscope - CEA"/>
            <person name="William W."/>
        </authorList>
    </citation>
    <scope>NUCLEOTIDE SEQUENCE [LARGE SCALE GENOMIC DNA]</scope>
</reference>
<feature type="non-terminal residue" evidence="1">
    <location>
        <position position="213"/>
    </location>
</feature>
<dbReference type="EMBL" id="CALNXK010000159">
    <property type="protein sequence ID" value="CAH3170841.1"/>
    <property type="molecule type" value="Genomic_DNA"/>
</dbReference>
<name>A0ABN8QW20_9CNID</name>
<gene>
    <name evidence="1" type="ORF">PLOB_00011070</name>
</gene>
<keyword evidence="2" id="KW-1185">Reference proteome</keyword>
<protein>
    <submittedName>
        <fullName evidence="1">Uncharacterized protein</fullName>
    </submittedName>
</protein>
<dbReference type="Proteomes" id="UP001159405">
    <property type="component" value="Unassembled WGS sequence"/>
</dbReference>
<sequence>MSIIYENYNERCWCREMVETIRKLILTSCLSLIGAEGRTYIGMAAKASTFYYPFSPIPVGFVSCDKLDLKNKNIFDSIVIRFSINSRMLSNVRFTKSNFDTKTGYTFNRTVASVQLVRYFFSLGKSLYGVYKNQQCNWECCVSVILSAQGGRANDGGVTDDNGDQDMETNQAQIDDVGVSGFGGVTDSMEVIPLGVENVGVDDILEDETNKKP</sequence>
<accession>A0ABN8QW20</accession>
<proteinExistence type="predicted"/>
<evidence type="ECO:0000313" key="2">
    <source>
        <dbReference type="Proteomes" id="UP001159405"/>
    </source>
</evidence>